<evidence type="ECO:0000259" key="7">
    <source>
        <dbReference type="PROSITE" id="PS50112"/>
    </source>
</evidence>
<dbReference type="Pfam" id="PF00512">
    <property type="entry name" value="HisKA"/>
    <property type="match status" value="1"/>
</dbReference>
<dbReference type="NCBIfam" id="TIGR00229">
    <property type="entry name" value="sensory_box"/>
    <property type="match status" value="1"/>
</dbReference>
<dbReference type="PANTHER" id="PTHR43065">
    <property type="entry name" value="SENSOR HISTIDINE KINASE"/>
    <property type="match status" value="1"/>
</dbReference>
<dbReference type="EMBL" id="AM902716">
    <property type="protein sequence ID" value="CAP43787.1"/>
    <property type="molecule type" value="Genomic_DNA"/>
</dbReference>
<dbReference type="InterPro" id="IPR035965">
    <property type="entry name" value="PAS-like_dom_sf"/>
</dbReference>
<dbReference type="InterPro" id="IPR000700">
    <property type="entry name" value="PAS-assoc_C"/>
</dbReference>
<dbReference type="SUPFAM" id="SSF52172">
    <property type="entry name" value="CheY-like"/>
    <property type="match status" value="1"/>
</dbReference>
<dbReference type="SUPFAM" id="SSF55785">
    <property type="entry name" value="PYP-like sensor domain (PAS domain)"/>
    <property type="match status" value="1"/>
</dbReference>
<dbReference type="eggNOG" id="COG0784">
    <property type="taxonomic scope" value="Bacteria"/>
</dbReference>
<dbReference type="SMART" id="SM00387">
    <property type="entry name" value="HATPase_c"/>
    <property type="match status" value="1"/>
</dbReference>
<dbReference type="Pfam" id="PF02518">
    <property type="entry name" value="HATPase_c"/>
    <property type="match status" value="1"/>
</dbReference>
<evidence type="ECO:0000256" key="1">
    <source>
        <dbReference type="ARBA" id="ARBA00000085"/>
    </source>
</evidence>
<dbReference type="SUPFAM" id="SSF55874">
    <property type="entry name" value="ATPase domain of HSP90 chaperone/DNA topoisomerase II/histidine kinase"/>
    <property type="match status" value="1"/>
</dbReference>
<gene>
    <name evidence="9" type="ordered locus">Bpet3444</name>
</gene>
<dbReference type="InterPro" id="IPR011006">
    <property type="entry name" value="CheY-like_superfamily"/>
</dbReference>
<evidence type="ECO:0000256" key="2">
    <source>
        <dbReference type="ARBA" id="ARBA00012438"/>
    </source>
</evidence>
<dbReference type="SMART" id="SM00448">
    <property type="entry name" value="REC"/>
    <property type="match status" value="1"/>
</dbReference>
<keyword evidence="9" id="KW-0808">Transferase</keyword>
<evidence type="ECO:0000313" key="10">
    <source>
        <dbReference type="Proteomes" id="UP000001225"/>
    </source>
</evidence>
<name>A9HXI9_BORPD</name>
<dbReference type="Proteomes" id="UP000001225">
    <property type="component" value="Chromosome"/>
</dbReference>
<accession>A9HXI9</accession>
<dbReference type="AlphaFoldDB" id="A9HXI9"/>
<dbReference type="PROSITE" id="PS50109">
    <property type="entry name" value="HIS_KIN"/>
    <property type="match status" value="1"/>
</dbReference>
<dbReference type="CDD" id="cd00082">
    <property type="entry name" value="HisKA"/>
    <property type="match status" value="1"/>
</dbReference>
<evidence type="ECO:0000259" key="6">
    <source>
        <dbReference type="PROSITE" id="PS50110"/>
    </source>
</evidence>
<dbReference type="Gene3D" id="1.10.287.130">
    <property type="match status" value="1"/>
</dbReference>
<evidence type="ECO:0000259" key="8">
    <source>
        <dbReference type="PROSITE" id="PS50113"/>
    </source>
</evidence>
<dbReference type="EC" id="2.7.13.3" evidence="2"/>
<dbReference type="PROSITE" id="PS50113">
    <property type="entry name" value="PAC"/>
    <property type="match status" value="1"/>
</dbReference>
<dbReference type="PROSITE" id="PS50110">
    <property type="entry name" value="RESPONSE_REGULATORY"/>
    <property type="match status" value="1"/>
</dbReference>
<evidence type="ECO:0000256" key="4">
    <source>
        <dbReference type="PROSITE-ProRule" id="PRU00169"/>
    </source>
</evidence>
<dbReference type="SUPFAM" id="SSF47384">
    <property type="entry name" value="Homodimeric domain of signal transducing histidine kinase"/>
    <property type="match status" value="1"/>
</dbReference>
<dbReference type="InterPro" id="IPR003661">
    <property type="entry name" value="HisK_dim/P_dom"/>
</dbReference>
<dbReference type="CDD" id="cd00130">
    <property type="entry name" value="PAS"/>
    <property type="match status" value="1"/>
</dbReference>
<keyword evidence="3 4" id="KW-0597">Phosphoprotein</keyword>
<dbReference type="InterPro" id="IPR036097">
    <property type="entry name" value="HisK_dim/P_sf"/>
</dbReference>
<dbReference type="Gene3D" id="3.30.450.20">
    <property type="entry name" value="PAS domain"/>
    <property type="match status" value="1"/>
</dbReference>
<dbReference type="InterPro" id="IPR005467">
    <property type="entry name" value="His_kinase_dom"/>
</dbReference>
<organism evidence="9 10">
    <name type="scientific">Bordetella petrii (strain ATCC BAA-461 / DSM 12804 / CCUG 43448 / CIP 107267 / Se-1111R)</name>
    <dbReference type="NCBI Taxonomy" id="340100"/>
    <lineage>
        <taxon>Bacteria</taxon>
        <taxon>Pseudomonadati</taxon>
        <taxon>Pseudomonadota</taxon>
        <taxon>Betaproteobacteria</taxon>
        <taxon>Burkholderiales</taxon>
        <taxon>Alcaligenaceae</taxon>
        <taxon>Bordetella</taxon>
    </lineage>
</organism>
<feature type="modified residue" description="4-aspartylphosphate" evidence="4">
    <location>
        <position position="470"/>
    </location>
</feature>
<feature type="domain" description="Histidine kinase" evidence="5">
    <location>
        <begin position="174"/>
        <end position="395"/>
    </location>
</feature>
<keyword evidence="10" id="KW-1185">Reference proteome</keyword>
<dbReference type="PANTHER" id="PTHR43065:SF49">
    <property type="entry name" value="HISTIDINE KINASE"/>
    <property type="match status" value="1"/>
</dbReference>
<feature type="domain" description="PAC" evidence="8">
    <location>
        <begin position="102"/>
        <end position="154"/>
    </location>
</feature>
<dbReference type="Pfam" id="PF13426">
    <property type="entry name" value="PAS_9"/>
    <property type="match status" value="1"/>
</dbReference>
<dbReference type="eggNOG" id="COG2202">
    <property type="taxonomic scope" value="Bacteria"/>
</dbReference>
<dbReference type="eggNOG" id="COG4191">
    <property type="taxonomic scope" value="Bacteria"/>
</dbReference>
<protein>
    <recommendedName>
        <fullName evidence="2">histidine kinase</fullName>
        <ecNumber evidence="2">2.7.13.3</ecNumber>
    </recommendedName>
</protein>
<evidence type="ECO:0000313" key="9">
    <source>
        <dbReference type="EMBL" id="CAP43787.1"/>
    </source>
</evidence>
<sequence>MHHLPMPSDRPPHPISAQLSNLSEIDETYRYQLLVEAVKDYAIYLLDPDGYISSWNAGAEHFKGYRAHEIIGQHFSCFYTEEDRAAGLPAKALATAVSEGRFEAEGWRVHKDGTQFWTSVIIDPIHNASGKLLGFAKITRDITEKKQAADDLLVAREALHHSQKLEALGLLTGGVAHDFNNLLMVIRGSAELLRQPGLSDSKRQQYIDAISSTSDRAAHLTRQLLAYARKQPLRPATFDVRSCIEGMQDLFHATTGSSIEIAYDLAPTPCYVHVDRNQLETCILNIIINARDAMPAGGTLTITVSAVDTVPATRHHGPAHRPHVAITIADTGLGIAPEVIDRVFEPFFTTKEPGRGTGLGLSQVFGFINQSGGHVDVASTPDSGTMFTLYLESAQATGFEDLLSPQSDISSLMQRPRHKILLVEDNAEVSDIVTCLLQDLGQEVVAAPHGNAALDILNQRDGAFDLVISDIVMPELNGLQLARKIQQRWPRMRIVLATGYSHALADLEPAEFPVLHKPYSIEALTKVIDAIAR</sequence>
<dbReference type="Gene3D" id="3.30.565.10">
    <property type="entry name" value="Histidine kinase-like ATPase, C-terminal domain"/>
    <property type="match status" value="1"/>
</dbReference>
<dbReference type="CDD" id="cd00156">
    <property type="entry name" value="REC"/>
    <property type="match status" value="1"/>
</dbReference>
<dbReference type="Gene3D" id="3.40.50.2300">
    <property type="match status" value="1"/>
</dbReference>
<evidence type="ECO:0000259" key="5">
    <source>
        <dbReference type="PROSITE" id="PS50109"/>
    </source>
</evidence>
<dbReference type="InterPro" id="IPR036890">
    <property type="entry name" value="HATPase_C_sf"/>
</dbReference>
<dbReference type="InterPro" id="IPR000014">
    <property type="entry name" value="PAS"/>
</dbReference>
<dbReference type="KEGG" id="bpt:Bpet3444"/>
<dbReference type="InterPro" id="IPR004358">
    <property type="entry name" value="Sig_transdc_His_kin-like_C"/>
</dbReference>
<evidence type="ECO:0000256" key="3">
    <source>
        <dbReference type="ARBA" id="ARBA00022553"/>
    </source>
</evidence>
<feature type="domain" description="PAS" evidence="7">
    <location>
        <begin position="27"/>
        <end position="100"/>
    </location>
</feature>
<dbReference type="PROSITE" id="PS50112">
    <property type="entry name" value="PAS"/>
    <property type="match status" value="1"/>
</dbReference>
<dbReference type="STRING" id="94624.Bpet3444"/>
<proteinExistence type="predicted"/>
<feature type="domain" description="Response regulatory" evidence="6">
    <location>
        <begin position="419"/>
        <end position="532"/>
    </location>
</feature>
<dbReference type="Pfam" id="PF00072">
    <property type="entry name" value="Response_reg"/>
    <property type="match status" value="1"/>
</dbReference>
<comment type="catalytic activity">
    <reaction evidence="1">
        <text>ATP + protein L-histidine = ADP + protein N-phospho-L-histidine.</text>
        <dbReference type="EC" id="2.7.13.3"/>
    </reaction>
</comment>
<dbReference type="GO" id="GO:0000155">
    <property type="term" value="F:phosphorelay sensor kinase activity"/>
    <property type="evidence" value="ECO:0007669"/>
    <property type="project" value="InterPro"/>
</dbReference>
<dbReference type="InterPro" id="IPR003594">
    <property type="entry name" value="HATPase_dom"/>
</dbReference>
<dbReference type="InterPro" id="IPR001789">
    <property type="entry name" value="Sig_transdc_resp-reg_receiver"/>
</dbReference>
<dbReference type="SMART" id="SM00388">
    <property type="entry name" value="HisKA"/>
    <property type="match status" value="1"/>
</dbReference>
<dbReference type="PRINTS" id="PR00344">
    <property type="entry name" value="BCTRLSENSOR"/>
</dbReference>
<reference evidence="9 10" key="1">
    <citation type="journal article" date="2008" name="BMC Genomics">
        <title>The missing link: Bordetella petrii is endowed with both the metabolic versatility of environmental bacteria and virulence traits of pathogenic Bordetellae.</title>
        <authorList>
            <person name="Gross R."/>
            <person name="Guzman C.A."/>
            <person name="Sebaihia M."/>
            <person name="Martins Dos Santos V.A."/>
            <person name="Pieper D.H."/>
            <person name="Koebnik R."/>
            <person name="Lechner M."/>
            <person name="Bartels D."/>
            <person name="Buhrmester J."/>
            <person name="Choudhuri J.V."/>
            <person name="Ebensen T."/>
            <person name="Gaigalat L."/>
            <person name="Herrmann S."/>
            <person name="Khachane A.N."/>
            <person name="Larisch C."/>
            <person name="Link S."/>
            <person name="Linke B."/>
            <person name="Meyer F."/>
            <person name="Mormann S."/>
            <person name="Nakunst D."/>
            <person name="Rueckert C."/>
            <person name="Schneiker-Bekel S."/>
            <person name="Schulze K."/>
            <person name="Vorhoelter F.J."/>
            <person name="Yevsa T."/>
            <person name="Engle J.T."/>
            <person name="Goldman W.E."/>
            <person name="Puehler A."/>
            <person name="Goebel U.B."/>
            <person name="Goesmann A."/>
            <person name="Bloecker H."/>
            <person name="Kaiser O."/>
            <person name="Martinez-Arias R."/>
        </authorList>
    </citation>
    <scope>NUCLEOTIDE SEQUENCE [LARGE SCALE GENOMIC DNA]</scope>
    <source>
        <strain evidence="10">ATCC BAA-461 / DSM 12804 / CCUG 43448 / CIP 107267 / Se-1111R</strain>
    </source>
</reference>